<proteinExistence type="predicted"/>
<name>A0A4C1YUC8_EUMVA</name>
<evidence type="ECO:0000313" key="3">
    <source>
        <dbReference type="Proteomes" id="UP000299102"/>
    </source>
</evidence>
<reference evidence="2 3" key="1">
    <citation type="journal article" date="2019" name="Commun. Biol.">
        <title>The bagworm genome reveals a unique fibroin gene that provides high tensile strength.</title>
        <authorList>
            <person name="Kono N."/>
            <person name="Nakamura H."/>
            <person name="Ohtoshi R."/>
            <person name="Tomita M."/>
            <person name="Numata K."/>
            <person name="Arakawa K."/>
        </authorList>
    </citation>
    <scope>NUCLEOTIDE SEQUENCE [LARGE SCALE GENOMIC DNA]</scope>
</reference>
<accession>A0A4C1YUC8</accession>
<dbReference type="OrthoDB" id="6781223at2759"/>
<evidence type="ECO:0000313" key="2">
    <source>
        <dbReference type="EMBL" id="GBP78563.1"/>
    </source>
</evidence>
<dbReference type="Proteomes" id="UP000299102">
    <property type="component" value="Unassembled WGS sequence"/>
</dbReference>
<keyword evidence="3" id="KW-1185">Reference proteome</keyword>
<evidence type="ECO:0000256" key="1">
    <source>
        <dbReference type="SAM" id="MobiDB-lite"/>
    </source>
</evidence>
<feature type="compositionally biased region" description="Polar residues" evidence="1">
    <location>
        <begin position="1"/>
        <end position="10"/>
    </location>
</feature>
<dbReference type="AlphaFoldDB" id="A0A4C1YUC8"/>
<dbReference type="EMBL" id="BGZK01001374">
    <property type="protein sequence ID" value="GBP78563.1"/>
    <property type="molecule type" value="Genomic_DNA"/>
</dbReference>
<organism evidence="2 3">
    <name type="scientific">Eumeta variegata</name>
    <name type="common">Bagworm moth</name>
    <name type="synonym">Eumeta japonica</name>
    <dbReference type="NCBI Taxonomy" id="151549"/>
    <lineage>
        <taxon>Eukaryota</taxon>
        <taxon>Metazoa</taxon>
        <taxon>Ecdysozoa</taxon>
        <taxon>Arthropoda</taxon>
        <taxon>Hexapoda</taxon>
        <taxon>Insecta</taxon>
        <taxon>Pterygota</taxon>
        <taxon>Neoptera</taxon>
        <taxon>Endopterygota</taxon>
        <taxon>Lepidoptera</taxon>
        <taxon>Glossata</taxon>
        <taxon>Ditrysia</taxon>
        <taxon>Tineoidea</taxon>
        <taxon>Psychidae</taxon>
        <taxon>Oiketicinae</taxon>
        <taxon>Eumeta</taxon>
    </lineage>
</organism>
<gene>
    <name evidence="2" type="ORF">EVAR_61574_1</name>
</gene>
<sequence>MATQPPTVTFSPDALKTRSNTGLKNAQERKSWRERPLCGSDHIANYRGCFRTPKINKPKNRSRPINRALLSVANISFLTLGKKRQGYPAYAVYRIHHRDGTALGVVLVVLPNSDEVRAISQKLSKVPGLFSMGVETPHMTGGPGQCYRIQRITTISPLSWGKKYFQRCKKIFGGYVPALTSFTNYRMSVETASSFKKSSKN</sequence>
<comment type="caution">
    <text evidence="2">The sequence shown here is derived from an EMBL/GenBank/DDBJ whole genome shotgun (WGS) entry which is preliminary data.</text>
</comment>
<feature type="region of interest" description="Disordered" evidence="1">
    <location>
        <begin position="1"/>
        <end position="31"/>
    </location>
</feature>
<protein>
    <submittedName>
        <fullName evidence="2">Uncharacterized protein</fullName>
    </submittedName>
</protein>